<dbReference type="PANTHER" id="PTHR43155">
    <property type="entry name" value="CYCLIC DI-GMP PHOSPHODIESTERASE PA4108-RELATED"/>
    <property type="match status" value="1"/>
</dbReference>
<dbReference type="RefSeq" id="WP_137270070.1">
    <property type="nucleotide sequence ID" value="NZ_QGAC01000030.1"/>
</dbReference>
<dbReference type="CDD" id="cd00077">
    <property type="entry name" value="HDc"/>
    <property type="match status" value="1"/>
</dbReference>
<dbReference type="NCBIfam" id="TIGR00277">
    <property type="entry name" value="HDIG"/>
    <property type="match status" value="1"/>
</dbReference>
<reference evidence="2 3" key="1">
    <citation type="journal article" date="2019" name="Sci. Rep.">
        <title>Differences in resource use lead to coexistence of seed-transmitted microbial populations.</title>
        <authorList>
            <person name="Torres-Cortes G."/>
            <person name="Garcia B.J."/>
            <person name="Compant S."/>
            <person name="Rezki S."/>
            <person name="Jones P."/>
            <person name="Preveaux A."/>
            <person name="Briand M."/>
            <person name="Roulet A."/>
            <person name="Bouchez O."/>
            <person name="Jacobson D."/>
            <person name="Barret M."/>
        </authorList>
    </citation>
    <scope>NUCLEOTIDE SEQUENCE [LARGE SCALE GENOMIC DNA]</scope>
    <source>
        <strain evidence="2 3">CFBP13511</strain>
    </source>
</reference>
<dbReference type="Gene3D" id="1.10.3210.10">
    <property type="entry name" value="Hypothetical protein af1432"/>
    <property type="match status" value="1"/>
</dbReference>
<comment type="caution">
    <text evidence="2">The sequence shown here is derived from an EMBL/GenBank/DDBJ whole genome shotgun (WGS) entry which is preliminary data.</text>
</comment>
<dbReference type="InterPro" id="IPR021812">
    <property type="entry name" value="DUF3391"/>
</dbReference>
<sequence>MIISIAVQELQTGMFLHKLDVFWLKHPLVHNEMLLTEARQIQAIQESGVREVWIDLSRGRAAERCITAEEPVPAAETEPVAVYMPPPVAADSAVTMQSEMAQAQKICVAAKGPVMAMFGDARLGKTIDAQSTIPLVNDIAGSLNRHPAALLSVARLKSHDDYTYLHSVAVCALMLSLADQLEMDEAQKKRAGMAGLLHDVGKAAIPLAILNKPGKLTEEEFDLMKHHPVAGAEILRLSGAGDDLQDVAMHHHEKVNGSGYPHGLRANAISLLSRMAAICDVYDAVTSDRPYKAGWNPASAMHQMASWPGHFDRKLLYAFVKAVGIYPVGSLVRLSSGRLGVVTEPGKHSLLQPKICVFFSLNSGKRLTPHIIDLASLYCEDNIVGPEEANGWPDIDVNSLWQQPVSA</sequence>
<dbReference type="EMBL" id="QGAC01000030">
    <property type="protein sequence ID" value="TKJ84078.1"/>
    <property type="molecule type" value="Genomic_DNA"/>
</dbReference>
<dbReference type="GO" id="GO:0008081">
    <property type="term" value="F:phosphoric diester hydrolase activity"/>
    <property type="evidence" value="ECO:0007669"/>
    <property type="project" value="UniProtKB-ARBA"/>
</dbReference>
<dbReference type="STRING" id="1219360.GCA_001571305_02938"/>
<organism evidence="2 3">
    <name type="scientific">Erwinia persicina</name>
    <dbReference type="NCBI Taxonomy" id="55211"/>
    <lineage>
        <taxon>Bacteria</taxon>
        <taxon>Pseudomonadati</taxon>
        <taxon>Pseudomonadota</taxon>
        <taxon>Gammaproteobacteria</taxon>
        <taxon>Enterobacterales</taxon>
        <taxon>Erwiniaceae</taxon>
        <taxon>Erwinia</taxon>
    </lineage>
</organism>
<dbReference type="OrthoDB" id="9764808at2"/>
<evidence type="ECO:0000313" key="3">
    <source>
        <dbReference type="Proteomes" id="UP000306393"/>
    </source>
</evidence>
<proteinExistence type="predicted"/>
<dbReference type="InterPro" id="IPR037522">
    <property type="entry name" value="HD_GYP_dom"/>
</dbReference>
<dbReference type="PANTHER" id="PTHR43155:SF2">
    <property type="entry name" value="CYCLIC DI-GMP PHOSPHODIESTERASE PA4108"/>
    <property type="match status" value="1"/>
</dbReference>
<evidence type="ECO:0000259" key="1">
    <source>
        <dbReference type="PROSITE" id="PS51832"/>
    </source>
</evidence>
<name>A0A4U3ETY4_9GAMM</name>
<feature type="domain" description="HD-GYP" evidence="1">
    <location>
        <begin position="139"/>
        <end position="335"/>
    </location>
</feature>
<accession>A0A4U3ETY4</accession>
<dbReference type="Proteomes" id="UP000306393">
    <property type="component" value="Unassembled WGS sequence"/>
</dbReference>
<protein>
    <recommendedName>
        <fullName evidence="1">HD-GYP domain-containing protein</fullName>
    </recommendedName>
</protein>
<dbReference type="AlphaFoldDB" id="A0A4U3ETY4"/>
<dbReference type="InterPro" id="IPR003607">
    <property type="entry name" value="HD/PDEase_dom"/>
</dbReference>
<dbReference type="SMART" id="SM00471">
    <property type="entry name" value="HDc"/>
    <property type="match status" value="1"/>
</dbReference>
<dbReference type="InterPro" id="IPR006675">
    <property type="entry name" value="HDIG_dom"/>
</dbReference>
<dbReference type="Pfam" id="PF11871">
    <property type="entry name" value="DUF3391"/>
    <property type="match status" value="1"/>
</dbReference>
<dbReference type="PROSITE" id="PS51832">
    <property type="entry name" value="HD_GYP"/>
    <property type="match status" value="1"/>
</dbReference>
<gene>
    <name evidence="2" type="ORF">EpCFBP13511_21750</name>
</gene>
<dbReference type="Pfam" id="PF13487">
    <property type="entry name" value="HD_5"/>
    <property type="match status" value="1"/>
</dbReference>
<evidence type="ECO:0000313" key="2">
    <source>
        <dbReference type="EMBL" id="TKJ84078.1"/>
    </source>
</evidence>
<dbReference type="SUPFAM" id="SSF109604">
    <property type="entry name" value="HD-domain/PDEase-like"/>
    <property type="match status" value="1"/>
</dbReference>